<dbReference type="Proteomes" id="UP000053766">
    <property type="component" value="Unassembled WGS sequence"/>
</dbReference>
<reference evidence="2 3" key="1">
    <citation type="submission" date="2013-11" db="EMBL/GenBank/DDBJ databases">
        <title>Draft genome of the bovine lungworm Dictyocaulus viviparus.</title>
        <authorList>
            <person name="Mitreva M."/>
        </authorList>
    </citation>
    <scope>NUCLEOTIDE SEQUENCE [LARGE SCALE GENOMIC DNA]</scope>
    <source>
        <strain evidence="2 3">HannoverDv2000</strain>
    </source>
</reference>
<organism evidence="2 3">
    <name type="scientific">Dictyocaulus viviparus</name>
    <name type="common">Bovine lungworm</name>
    <dbReference type="NCBI Taxonomy" id="29172"/>
    <lineage>
        <taxon>Eukaryota</taxon>
        <taxon>Metazoa</taxon>
        <taxon>Ecdysozoa</taxon>
        <taxon>Nematoda</taxon>
        <taxon>Chromadorea</taxon>
        <taxon>Rhabditida</taxon>
        <taxon>Rhabditina</taxon>
        <taxon>Rhabditomorpha</taxon>
        <taxon>Strongyloidea</taxon>
        <taxon>Metastrongylidae</taxon>
        <taxon>Dictyocaulus</taxon>
    </lineage>
</organism>
<evidence type="ECO:0000313" key="3">
    <source>
        <dbReference type="Proteomes" id="UP000053766"/>
    </source>
</evidence>
<reference evidence="3" key="2">
    <citation type="journal article" date="2016" name="Sci. Rep.">
        <title>Dictyocaulus viviparus genome, variome and transcriptome elucidate lungworm biology and support future intervention.</title>
        <authorList>
            <person name="McNulty S.N."/>
            <person name="Strube C."/>
            <person name="Rosa B.A."/>
            <person name="Martin J.C."/>
            <person name="Tyagi R."/>
            <person name="Choi Y.J."/>
            <person name="Wang Q."/>
            <person name="Hallsworth Pepin K."/>
            <person name="Zhang X."/>
            <person name="Ozersky P."/>
            <person name="Wilson R.K."/>
            <person name="Sternberg P.W."/>
            <person name="Gasser R.B."/>
            <person name="Mitreva M."/>
        </authorList>
    </citation>
    <scope>NUCLEOTIDE SEQUENCE [LARGE SCALE GENOMIC DNA]</scope>
    <source>
        <strain evidence="3">HannoverDv2000</strain>
    </source>
</reference>
<evidence type="ECO:0000313" key="2">
    <source>
        <dbReference type="EMBL" id="KJH40745.1"/>
    </source>
</evidence>
<name>A0A0D8X861_DICVI</name>
<feature type="region of interest" description="Disordered" evidence="1">
    <location>
        <begin position="1"/>
        <end position="53"/>
    </location>
</feature>
<proteinExistence type="predicted"/>
<dbReference type="EMBL" id="KN717029">
    <property type="protein sequence ID" value="KJH40745.1"/>
    <property type="molecule type" value="Genomic_DNA"/>
</dbReference>
<evidence type="ECO:0000256" key="1">
    <source>
        <dbReference type="SAM" id="MobiDB-lite"/>
    </source>
</evidence>
<feature type="region of interest" description="Disordered" evidence="1">
    <location>
        <begin position="160"/>
        <end position="191"/>
    </location>
</feature>
<sequence length="260" mass="28995">MSNRSSKQSPTSNDNHAKDDRLITKSTVTRSSKTRNGRNILPSSSKSDALLPNKDTVEQVITSLQEEQVPTSKSNVSVLPNLCTKTSKKNEMSNHHVALTSSSGLRGRKTNRSRNLFIESPISSTQAKRRKCDFGYNITFGEMENANISVFERSSFVTRSRTRAESSKSTPSVARSAFNSRKSLKHNIPASEDSSDDVVLIKRDRHREKSPTPPILVVAVNTTSSFVPVKRDNCRHADVITLPTCNKGEARFIRRTVQKY</sequence>
<accession>A0A0D8X861</accession>
<protein>
    <submittedName>
        <fullName evidence="2">Uncharacterized protein</fullName>
    </submittedName>
</protein>
<feature type="compositionally biased region" description="Polar residues" evidence="1">
    <location>
        <begin position="1"/>
        <end position="14"/>
    </location>
</feature>
<keyword evidence="3" id="KW-1185">Reference proteome</keyword>
<dbReference type="AlphaFoldDB" id="A0A0D8X861"/>
<gene>
    <name evidence="2" type="ORF">DICVIV_13291</name>
</gene>
<feature type="compositionally biased region" description="Polar residues" evidence="1">
    <location>
        <begin position="167"/>
        <end position="181"/>
    </location>
</feature>